<evidence type="ECO:0000313" key="2">
    <source>
        <dbReference type="Proteomes" id="UP000529795"/>
    </source>
</evidence>
<dbReference type="AlphaFoldDB" id="A0A840FN53"/>
<organism evidence="1 2">
    <name type="scientific">Sphingomonas jinjuensis</name>
    <dbReference type="NCBI Taxonomy" id="535907"/>
    <lineage>
        <taxon>Bacteria</taxon>
        <taxon>Pseudomonadati</taxon>
        <taxon>Pseudomonadota</taxon>
        <taxon>Alphaproteobacteria</taxon>
        <taxon>Sphingomonadales</taxon>
        <taxon>Sphingomonadaceae</taxon>
        <taxon>Sphingomonas</taxon>
    </lineage>
</organism>
<proteinExistence type="predicted"/>
<dbReference type="Pfam" id="PF09476">
    <property type="entry name" value="Pilus_CpaD"/>
    <property type="match status" value="1"/>
</dbReference>
<sequence>MTKSSLILAAALPALLLGGCMGTRNRGLESVHQPVVTRADYALDLATSGGLLANGESERLNGWLGAMRLGFGDTVSVDDPNRVATGAERQVAAVVGEYGLLLGEPPAVSRAPVTPGTLRVVVSRSRATVPGCPDWSRDASNEFDSNTSSNQGCSVNSNLAAMVARPTDLVHGSSSVGYLDPVIRGRAIEEYRKAAPTGRGGTAVQAAGVAGGK</sequence>
<dbReference type="EMBL" id="JACIEV010000011">
    <property type="protein sequence ID" value="MBB4155348.1"/>
    <property type="molecule type" value="Genomic_DNA"/>
</dbReference>
<name>A0A840FN53_9SPHN</name>
<comment type="caution">
    <text evidence="1">The sequence shown here is derived from an EMBL/GenBank/DDBJ whole genome shotgun (WGS) entry which is preliminary data.</text>
</comment>
<evidence type="ECO:0000313" key="1">
    <source>
        <dbReference type="EMBL" id="MBB4155348.1"/>
    </source>
</evidence>
<accession>A0A840FN53</accession>
<keyword evidence="2" id="KW-1185">Reference proteome</keyword>
<gene>
    <name evidence="1" type="ORF">GGQ80_003268</name>
</gene>
<dbReference type="PROSITE" id="PS51257">
    <property type="entry name" value="PROKAR_LIPOPROTEIN"/>
    <property type="match status" value="1"/>
</dbReference>
<protein>
    <submittedName>
        <fullName evidence="1">Pilus assembly protein CpaD</fullName>
    </submittedName>
</protein>
<reference evidence="1 2" key="1">
    <citation type="submission" date="2020-08" db="EMBL/GenBank/DDBJ databases">
        <title>Genomic Encyclopedia of Type Strains, Phase IV (KMG-IV): sequencing the most valuable type-strain genomes for metagenomic binning, comparative biology and taxonomic classification.</title>
        <authorList>
            <person name="Goeker M."/>
        </authorList>
    </citation>
    <scope>NUCLEOTIDE SEQUENCE [LARGE SCALE GENOMIC DNA]</scope>
    <source>
        <strain evidence="1 2">YC6723</strain>
    </source>
</reference>
<dbReference type="Proteomes" id="UP000529795">
    <property type="component" value="Unassembled WGS sequence"/>
</dbReference>
<dbReference type="RefSeq" id="WP_183986757.1">
    <property type="nucleotide sequence ID" value="NZ_JACIEV010000011.1"/>
</dbReference>
<dbReference type="InterPro" id="IPR019027">
    <property type="entry name" value="Pilus_biogenesis_CpaD-related"/>
</dbReference>